<feature type="compositionally biased region" description="Basic and acidic residues" evidence="10">
    <location>
        <begin position="13"/>
        <end position="25"/>
    </location>
</feature>
<evidence type="ECO:0000256" key="10">
    <source>
        <dbReference type="SAM" id="MobiDB-lite"/>
    </source>
</evidence>
<dbReference type="GO" id="GO:0006183">
    <property type="term" value="P:GTP biosynthetic process"/>
    <property type="evidence" value="ECO:0007669"/>
    <property type="project" value="InterPro"/>
</dbReference>
<dbReference type="STRING" id="7719.ENSCINP00000008954"/>
<dbReference type="Proteomes" id="UP000008144">
    <property type="component" value="Unassembled WGS sequence"/>
</dbReference>
<dbReference type="KEGG" id="cin:100177987"/>
<dbReference type="FunFam" id="3.30.70.141:FF:000010">
    <property type="entry name" value="Nucleoside diphosphate kinase 7"/>
    <property type="match status" value="1"/>
</dbReference>
<evidence type="ECO:0000313" key="12">
    <source>
        <dbReference type="EMBL" id="BAH59281.1"/>
    </source>
</evidence>
<feature type="region of interest" description="Disordered" evidence="10">
    <location>
        <begin position="1"/>
        <end position="55"/>
    </location>
</feature>
<gene>
    <name evidence="12" type="primary">Ci-NDK/DPY26</name>
    <name evidence="13" type="synonym">ci-ndk/dpy26</name>
</gene>
<dbReference type="CDD" id="cd22970">
    <property type="entry name" value="DD_NDKH5-like"/>
    <property type="match status" value="1"/>
</dbReference>
<dbReference type="OMA" id="HNAISYW"/>
<dbReference type="Gene3D" id="3.30.70.141">
    <property type="entry name" value="Nucleoside diphosphate kinase-like domain"/>
    <property type="match status" value="1"/>
</dbReference>
<dbReference type="Gene3D" id="1.20.890.10">
    <property type="entry name" value="cAMP-dependent protein kinase regulatory subunit, dimerization-anchoring domain"/>
    <property type="match status" value="1"/>
</dbReference>
<name>C4B8X2_CIOIN</name>
<dbReference type="GeneTree" id="ENSGT00940000159595"/>
<keyword evidence="14" id="KW-1185">Reference proteome</keyword>
<reference evidence="14" key="1">
    <citation type="journal article" date="2002" name="Science">
        <title>The draft genome of Ciona intestinalis: insights into chordate and vertebrate origins.</title>
        <authorList>
            <person name="Dehal P."/>
            <person name="Satou Y."/>
            <person name="Campbell R.K."/>
            <person name="Chapman J."/>
            <person name="Degnan B."/>
            <person name="De Tomaso A."/>
            <person name="Davidson B."/>
            <person name="Di Gregorio A."/>
            <person name="Gelpke M."/>
            <person name="Goodstein D.M."/>
            <person name="Harafuji N."/>
            <person name="Hastings K.E."/>
            <person name="Ho I."/>
            <person name="Hotta K."/>
            <person name="Huang W."/>
            <person name="Kawashima T."/>
            <person name="Lemaire P."/>
            <person name="Martinez D."/>
            <person name="Meinertzhagen I.A."/>
            <person name="Necula S."/>
            <person name="Nonaka M."/>
            <person name="Putnam N."/>
            <person name="Rash S."/>
            <person name="Saiga H."/>
            <person name="Satake M."/>
            <person name="Terry A."/>
            <person name="Yamada L."/>
            <person name="Wang H.G."/>
            <person name="Awazu S."/>
            <person name="Azumi K."/>
            <person name="Boore J."/>
            <person name="Branno M."/>
            <person name="Chin-Bow S."/>
            <person name="DeSantis R."/>
            <person name="Doyle S."/>
            <person name="Francino P."/>
            <person name="Keys D.N."/>
            <person name="Haga S."/>
            <person name="Hayashi H."/>
            <person name="Hino K."/>
            <person name="Imai K.S."/>
            <person name="Inaba K."/>
            <person name="Kano S."/>
            <person name="Kobayashi K."/>
            <person name="Kobayashi M."/>
            <person name="Lee B.I."/>
            <person name="Makabe K.W."/>
            <person name="Manohar C."/>
            <person name="Matassi G."/>
            <person name="Medina M."/>
            <person name="Mochizuki Y."/>
            <person name="Mount S."/>
            <person name="Morishita T."/>
            <person name="Miura S."/>
            <person name="Nakayama A."/>
            <person name="Nishizaka S."/>
            <person name="Nomoto H."/>
            <person name="Ohta F."/>
            <person name="Oishi K."/>
            <person name="Rigoutsos I."/>
            <person name="Sano M."/>
            <person name="Sasaki A."/>
            <person name="Sasakura Y."/>
            <person name="Shoguchi E."/>
            <person name="Shin-i T."/>
            <person name="Spagnuolo A."/>
            <person name="Stainier D."/>
            <person name="Suzuki M.M."/>
            <person name="Tassy O."/>
            <person name="Takatori N."/>
            <person name="Tokuoka M."/>
            <person name="Yagi K."/>
            <person name="Yoshizaki F."/>
            <person name="Wada S."/>
            <person name="Zhang C."/>
            <person name="Hyatt P.D."/>
            <person name="Larimer F."/>
            <person name="Detter C."/>
            <person name="Doggett N."/>
            <person name="Glavina T."/>
            <person name="Hawkins T."/>
            <person name="Richardson P."/>
            <person name="Lucas S."/>
            <person name="Kohara Y."/>
            <person name="Levine M."/>
            <person name="Satoh N."/>
            <person name="Rokhsar D.S."/>
        </authorList>
    </citation>
    <scope>NUCLEOTIDE SEQUENCE [LARGE SCALE GENOMIC DNA]</scope>
</reference>
<dbReference type="AlphaFoldDB" id="C4B8X2"/>
<dbReference type="Pfam" id="PF05186">
    <property type="entry name" value="Dpy-30"/>
    <property type="match status" value="1"/>
</dbReference>
<keyword evidence="3" id="KW-0217">Developmental protein</keyword>
<feature type="binding site" evidence="8">
    <location>
        <position position="67"/>
    </location>
    <ligand>
        <name>ATP</name>
        <dbReference type="ChEBI" id="CHEBI:30616"/>
    </ligand>
</feature>
<dbReference type="EMBL" id="AB501296">
    <property type="protein sequence ID" value="BAH59281.1"/>
    <property type="molecule type" value="mRNA"/>
</dbReference>
<protein>
    <recommendedName>
        <fullName evidence="6">Nucleoside diphosphate kinase homolog 5</fullName>
    </recommendedName>
    <alternativeName>
        <fullName evidence="7">3'-5' exonuclease NME5</fullName>
    </alternativeName>
</protein>
<keyword evidence="5" id="KW-0966">Cell projection</keyword>
<dbReference type="OrthoDB" id="1729737at2759"/>
<evidence type="ECO:0000256" key="1">
    <source>
        <dbReference type="ARBA" id="ARBA00004138"/>
    </source>
</evidence>
<evidence type="ECO:0000259" key="11">
    <source>
        <dbReference type="SMART" id="SM00562"/>
    </source>
</evidence>
<dbReference type="GO" id="GO:0006241">
    <property type="term" value="P:CTP biosynthetic process"/>
    <property type="evidence" value="ECO:0007669"/>
    <property type="project" value="InterPro"/>
</dbReference>
<dbReference type="GO" id="GO:0004550">
    <property type="term" value="F:nucleoside diphosphate kinase activity"/>
    <property type="evidence" value="ECO:0007669"/>
    <property type="project" value="InterPro"/>
</dbReference>
<evidence type="ECO:0000256" key="5">
    <source>
        <dbReference type="ARBA" id="ARBA00023273"/>
    </source>
</evidence>
<feature type="binding site" evidence="8">
    <location>
        <position position="161"/>
    </location>
    <ligand>
        <name>ATP</name>
        <dbReference type="ChEBI" id="CHEBI:30616"/>
    </ligand>
</feature>
<dbReference type="GeneID" id="100177987"/>
<accession>C4B8X2</accession>
<evidence type="ECO:0000256" key="2">
    <source>
        <dbReference type="ARBA" id="ARBA00008142"/>
    </source>
</evidence>
<evidence type="ECO:0000256" key="3">
    <source>
        <dbReference type="ARBA" id="ARBA00022473"/>
    </source>
</evidence>
<dbReference type="CTD" id="100177987"/>
<dbReference type="FunFam" id="1.20.890.10:FF:000008">
    <property type="entry name" value="Nucleoside diphosphate kinase homolog 5"/>
    <property type="match status" value="1"/>
</dbReference>
<reference evidence="13" key="3">
    <citation type="submission" date="2025-05" db="UniProtKB">
        <authorList>
            <consortium name="Ensembl"/>
        </authorList>
    </citation>
    <scope>IDENTIFICATION</scope>
</reference>
<proteinExistence type="evidence at transcript level"/>
<reference evidence="12" key="2">
    <citation type="journal article" date="2009" name="FEBS Lett.">
        <title>Proteomic characterization of sperm radial spokes identifies a novel spoke protein with an ubiquitin domain.</title>
        <authorList>
            <person name="Satouh Y."/>
            <person name="Inaba K."/>
        </authorList>
    </citation>
    <scope>NUCLEOTIDE SEQUENCE</scope>
    <source>
        <tissue evidence="12">Testis</tissue>
    </source>
</reference>
<dbReference type="PANTHER" id="PTHR46161:SF1">
    <property type="entry name" value="NUCLEOSIDE DIPHOSPHATE KINASE HOMOLOG 5"/>
    <property type="match status" value="1"/>
</dbReference>
<dbReference type="GO" id="GO:0016787">
    <property type="term" value="F:hydrolase activity"/>
    <property type="evidence" value="ECO:0007669"/>
    <property type="project" value="UniProtKB-KW"/>
</dbReference>
<organism evidence="12">
    <name type="scientific">Ciona intestinalis</name>
    <name type="common">Transparent sea squirt</name>
    <name type="synonym">Ascidia intestinalis</name>
    <dbReference type="NCBI Taxonomy" id="7719"/>
    <lineage>
        <taxon>Eukaryota</taxon>
        <taxon>Metazoa</taxon>
        <taxon>Chordata</taxon>
        <taxon>Tunicata</taxon>
        <taxon>Ascidiacea</taxon>
        <taxon>Phlebobranchia</taxon>
        <taxon>Cionidae</taxon>
        <taxon>Ciona</taxon>
    </lineage>
</organism>
<feature type="binding site" evidence="8">
    <location>
        <position position="113"/>
    </location>
    <ligand>
        <name>ATP</name>
        <dbReference type="ChEBI" id="CHEBI:30616"/>
    </ligand>
</feature>
<feature type="compositionally biased region" description="Low complexity" evidence="10">
    <location>
        <begin position="26"/>
        <end position="39"/>
    </location>
</feature>
<dbReference type="RefSeq" id="NP_001154961.1">
    <property type="nucleotide sequence ID" value="NM_001161489.1"/>
</dbReference>
<feature type="binding site" evidence="8">
    <location>
        <position position="171"/>
    </location>
    <ligand>
        <name>ATP</name>
        <dbReference type="ChEBI" id="CHEBI:30616"/>
    </ligand>
</feature>
<dbReference type="InterPro" id="IPR001564">
    <property type="entry name" value="Nucleoside_diP_kinase"/>
</dbReference>
<dbReference type="GO" id="GO:0003341">
    <property type="term" value="P:cilium movement"/>
    <property type="evidence" value="ECO:0000318"/>
    <property type="project" value="GO_Central"/>
</dbReference>
<dbReference type="Pfam" id="PF00334">
    <property type="entry name" value="NDK"/>
    <property type="match status" value="1"/>
</dbReference>
<evidence type="ECO:0000256" key="4">
    <source>
        <dbReference type="ARBA" id="ARBA00022801"/>
    </source>
</evidence>
<dbReference type="PANTHER" id="PTHR46161">
    <property type="entry name" value="NUCLEOSIDE DIPHOSPHATE KINASE"/>
    <property type="match status" value="1"/>
</dbReference>
<dbReference type="Ensembl" id="ENSCINT00000008954.3">
    <property type="protein sequence ID" value="ENSCINP00000008954.3"/>
    <property type="gene ID" value="ENSCING00000004328.3"/>
</dbReference>
<dbReference type="GO" id="GO:0005929">
    <property type="term" value="C:cilium"/>
    <property type="evidence" value="ECO:0000318"/>
    <property type="project" value="GO_Central"/>
</dbReference>
<accession>F7BNA6</accession>
<feature type="domain" description="Nucleoside diphosphate kinase-like" evidence="11">
    <location>
        <begin position="59"/>
        <end position="197"/>
    </location>
</feature>
<dbReference type="PRINTS" id="PR01243">
    <property type="entry name" value="NUCDPKINASE"/>
</dbReference>
<evidence type="ECO:0000256" key="7">
    <source>
        <dbReference type="ARBA" id="ARBA00080200"/>
    </source>
</evidence>
<dbReference type="HOGENOM" id="CLU_060216_2_0_1"/>
<evidence type="ECO:0000313" key="13">
    <source>
        <dbReference type="Ensembl" id="ENSCINP00000008954.3"/>
    </source>
</evidence>
<dbReference type="GO" id="GO:1902176">
    <property type="term" value="P:negative regulation of oxidative stress-induced intrinsic apoptotic signaling pathway"/>
    <property type="evidence" value="ECO:0000318"/>
    <property type="project" value="GO_Central"/>
</dbReference>
<feature type="binding site" evidence="8">
    <location>
        <position position="147"/>
    </location>
    <ligand>
        <name>ATP</name>
        <dbReference type="ChEBI" id="CHEBI:30616"/>
    </ligand>
</feature>
<dbReference type="SUPFAM" id="SSF54919">
    <property type="entry name" value="Nucleoside diphosphate kinase, NDK"/>
    <property type="match status" value="1"/>
</dbReference>
<evidence type="ECO:0000256" key="6">
    <source>
        <dbReference type="ARBA" id="ARBA00072632"/>
    </source>
</evidence>
<comment type="similarity">
    <text evidence="2 8 9">Belongs to the NDK family.</text>
</comment>
<dbReference type="InterPro" id="IPR007858">
    <property type="entry name" value="Dpy-30_motif"/>
</dbReference>
<evidence type="ECO:0000256" key="8">
    <source>
        <dbReference type="PROSITE-ProRule" id="PRU00706"/>
    </source>
</evidence>
<comment type="subcellular location">
    <subcellularLocation>
        <location evidence="1">Cell projection</location>
        <location evidence="1">Cilium</location>
    </subcellularLocation>
</comment>
<feature type="binding site" evidence="8">
    <location>
        <position position="141"/>
    </location>
    <ligand>
        <name>ATP</name>
        <dbReference type="ChEBI" id="CHEBI:30616"/>
    </ligand>
</feature>
<dbReference type="InterPro" id="IPR036850">
    <property type="entry name" value="NDK-like_dom_sf"/>
</dbReference>
<evidence type="ECO:0000256" key="9">
    <source>
        <dbReference type="RuleBase" id="RU004011"/>
    </source>
</evidence>
<dbReference type="SMART" id="SM00562">
    <property type="entry name" value="NDK"/>
    <property type="match status" value="1"/>
</dbReference>
<evidence type="ECO:0000313" key="14">
    <source>
        <dbReference type="Proteomes" id="UP000008144"/>
    </source>
</evidence>
<sequence length="257" mass="28747">MSPILMDNDDDDILHQDPQDSDRPPSDLSSSISGGSSSIDDVETEESIESRMNPPQIYTERTLGIVKPDAMDKVVEIEDIILRNGFTILQKRKVHLSPEQASDFYVEHYGKMFFPSLVAYMSSAPITVFVLAKNKSIASWRELIGPTNPFKARETHPGCLRDTYGKDQTRNAVHGSDSFHSAEREIRFMFHDSIVEPIAVGQATKDYLAKEVNPTMLKGLTQLCKEKPGDPVMWLAEWLIDNNPNKPKVSGPVISEA</sequence>
<dbReference type="InterPro" id="IPR034907">
    <property type="entry name" value="NDK-like_dom"/>
</dbReference>
<dbReference type="PROSITE" id="PS51374">
    <property type="entry name" value="NDPK_LIKE"/>
    <property type="match status" value="1"/>
</dbReference>
<accession>A0A1W2VVP6</accession>
<keyword evidence="4" id="KW-0378">Hydrolase</keyword>
<dbReference type="GO" id="GO:0006228">
    <property type="term" value="P:UTP biosynthetic process"/>
    <property type="evidence" value="ECO:0007669"/>
    <property type="project" value="InterPro"/>
</dbReference>
<feature type="active site" description="Pros-phosphohistidine intermediate" evidence="8">
    <location>
        <position position="174"/>
    </location>
</feature>